<dbReference type="RefSeq" id="WP_192539773.1">
    <property type="nucleotide sequence ID" value="NZ_JABUZA010000032.1"/>
</dbReference>
<proteinExistence type="predicted"/>
<dbReference type="Proteomes" id="UP001645038">
    <property type="component" value="Unassembled WGS sequence"/>
</dbReference>
<accession>A0ABR9G353</accession>
<dbReference type="EMBL" id="RRZB01000079">
    <property type="protein sequence ID" value="MBE0465348.1"/>
    <property type="molecule type" value="Genomic_DNA"/>
</dbReference>
<name>A0ABR9G353_9GAMM</name>
<gene>
    <name evidence="1" type="ORF">EI547_18130</name>
</gene>
<reference evidence="1 2" key="1">
    <citation type="submission" date="2020-07" db="EMBL/GenBank/DDBJ databases">
        <title>Halophilic bacteria isolated from french cheeses.</title>
        <authorList>
            <person name="Kothe C.I."/>
            <person name="Farah-Kraiem B."/>
            <person name="Renault P."/>
            <person name="Dridi B."/>
        </authorList>
    </citation>
    <scope>NUCLEOTIDE SEQUENCE [LARGE SCALE GENOMIC DNA]</scope>
    <source>
        <strain evidence="1 2">FME20</strain>
    </source>
</reference>
<protein>
    <submittedName>
        <fullName evidence="1">Type II toxin-antitoxin system PemK/MazF family toxin</fullName>
    </submittedName>
</protein>
<evidence type="ECO:0000313" key="1">
    <source>
        <dbReference type="EMBL" id="MBE0465348.1"/>
    </source>
</evidence>
<organism evidence="1 2">
    <name type="scientific">Halomonas colorata</name>
    <dbReference type="NCBI Taxonomy" id="2742615"/>
    <lineage>
        <taxon>Bacteria</taxon>
        <taxon>Pseudomonadati</taxon>
        <taxon>Pseudomonadota</taxon>
        <taxon>Gammaproteobacteria</taxon>
        <taxon>Oceanospirillales</taxon>
        <taxon>Halomonadaceae</taxon>
        <taxon>Halomonas</taxon>
    </lineage>
</organism>
<keyword evidence="2" id="KW-1185">Reference proteome</keyword>
<sequence>MVPSNHHFVGSVIYAWMPESETPHRPGPKYRPVLIVDVDDDNGAVCIAPGTTQKLDSVLRGQILIDTLHDGQGLQQTTKFKIDNARWVPCTPAFLMGHGQHYRFAGAIPIYKVRELYEVVKEADPELRQRRYTSLTA</sequence>
<evidence type="ECO:0000313" key="2">
    <source>
        <dbReference type="Proteomes" id="UP001645038"/>
    </source>
</evidence>
<comment type="caution">
    <text evidence="1">The sequence shown here is derived from an EMBL/GenBank/DDBJ whole genome shotgun (WGS) entry which is preliminary data.</text>
</comment>